<dbReference type="EMBL" id="CP119959">
    <property type="protein sequence ID" value="WFD38863.1"/>
    <property type="molecule type" value="Genomic_DNA"/>
</dbReference>
<evidence type="ECO:0000256" key="4">
    <source>
        <dbReference type="SAM" id="Coils"/>
    </source>
</evidence>
<dbReference type="InterPro" id="IPR050057">
    <property type="entry name" value="Prokaryotic/Mito_RF"/>
</dbReference>
<protein>
    <submittedName>
        <fullName evidence="6">Peptide chain release factor 1, mitochondrial</fullName>
    </submittedName>
</protein>
<dbReference type="InterPro" id="IPR045853">
    <property type="entry name" value="Pep_chain_release_fac_I_sf"/>
</dbReference>
<accession>A0AAF0J9V5</accession>
<dbReference type="GO" id="GO:0032543">
    <property type="term" value="P:mitochondrial translation"/>
    <property type="evidence" value="ECO:0007669"/>
    <property type="project" value="UniProtKB-ARBA"/>
</dbReference>
<feature type="coiled-coil region" evidence="4">
    <location>
        <begin position="85"/>
        <end position="112"/>
    </location>
</feature>
<keyword evidence="2" id="KW-0488">Methylation</keyword>
<evidence type="ECO:0000256" key="3">
    <source>
        <dbReference type="ARBA" id="ARBA00022917"/>
    </source>
</evidence>
<dbReference type="RefSeq" id="XP_060121760.1">
    <property type="nucleotide sequence ID" value="XM_060265777.1"/>
</dbReference>
<evidence type="ECO:0000259" key="5">
    <source>
        <dbReference type="PROSITE" id="PS00745"/>
    </source>
</evidence>
<dbReference type="GO" id="GO:0005739">
    <property type="term" value="C:mitochondrion"/>
    <property type="evidence" value="ECO:0007669"/>
    <property type="project" value="GOC"/>
</dbReference>
<evidence type="ECO:0000313" key="7">
    <source>
        <dbReference type="Proteomes" id="UP001217754"/>
    </source>
</evidence>
<dbReference type="AlphaFoldDB" id="A0AAF0J9V5"/>
<keyword evidence="3" id="KW-0648">Protein biosynthesis</keyword>
<evidence type="ECO:0000313" key="6">
    <source>
        <dbReference type="EMBL" id="WFD38863.1"/>
    </source>
</evidence>
<organism evidence="6 7">
    <name type="scientific">Malassezia japonica</name>
    <dbReference type="NCBI Taxonomy" id="223818"/>
    <lineage>
        <taxon>Eukaryota</taxon>
        <taxon>Fungi</taxon>
        <taxon>Dikarya</taxon>
        <taxon>Basidiomycota</taxon>
        <taxon>Ustilaginomycotina</taxon>
        <taxon>Malasseziomycetes</taxon>
        <taxon>Malasseziales</taxon>
        <taxon>Malasseziaceae</taxon>
        <taxon>Malassezia</taxon>
    </lineage>
</organism>
<sequence>MLAWIGRARGALRVRPAVRYASTRADTVAELSTYMLKERDALLANPTPSAADSVKIKDLDPVHKAWTAWQEKVKSLQSTSQMCETEEDADMRELAEQEMRALEEEVAQEHGELRQKILANTSGNVGNKGAIIELKQGVGGQESCLFLSEMLRMYTKYCENRAQQAADTQDATALGAGWTTELLSATPVDVSTTSGASDALREAILQVHGEGAFNALRFEGGVHRVQRVPTTQNLGKLQTSTIAILVLPMLAENDTASDIVDPKDVKLETMRARGAGGQHVNRTESAVRLTHLPTKITVSMQDSRSQHQNRAKAWDVLRARLLDRKLRADAAENRAMRRSQVASADRSERVRTYNFPQDRVTDHRVNISLSGISSIMEGDDDGGAGLTYLIQELVERDEEQRLLGLLETYKENE</sequence>
<comment type="similarity">
    <text evidence="1">Belongs to the prokaryotic/mitochondrial release factor family.</text>
</comment>
<dbReference type="PROSITE" id="PS00745">
    <property type="entry name" value="RF_PROK_I"/>
    <property type="match status" value="1"/>
</dbReference>
<evidence type="ECO:0000256" key="2">
    <source>
        <dbReference type="ARBA" id="ARBA00022481"/>
    </source>
</evidence>
<dbReference type="SUPFAM" id="SSF75620">
    <property type="entry name" value="Release factor"/>
    <property type="match status" value="1"/>
</dbReference>
<dbReference type="GO" id="GO:0003747">
    <property type="term" value="F:translation release factor activity"/>
    <property type="evidence" value="ECO:0007669"/>
    <property type="project" value="InterPro"/>
</dbReference>
<dbReference type="PANTHER" id="PTHR43804">
    <property type="entry name" value="LD18447P"/>
    <property type="match status" value="1"/>
</dbReference>
<dbReference type="InterPro" id="IPR000352">
    <property type="entry name" value="Pep_chain_release_fac_I"/>
</dbReference>
<name>A0AAF0J9V5_9BASI</name>
<reference evidence="6" key="1">
    <citation type="submission" date="2023-03" db="EMBL/GenBank/DDBJ databases">
        <title>Mating type loci evolution in Malassezia.</title>
        <authorList>
            <person name="Coelho M.A."/>
        </authorList>
    </citation>
    <scope>NUCLEOTIDE SEQUENCE</scope>
    <source>
        <strain evidence="6">CBS 9431</strain>
    </source>
</reference>
<dbReference type="Gene3D" id="6.10.140.1950">
    <property type="match status" value="1"/>
</dbReference>
<dbReference type="Proteomes" id="UP001217754">
    <property type="component" value="Chromosome 2"/>
</dbReference>
<dbReference type="Gene3D" id="3.30.70.1660">
    <property type="match status" value="1"/>
</dbReference>
<dbReference type="SMART" id="SM00937">
    <property type="entry name" value="PCRF"/>
    <property type="match status" value="1"/>
</dbReference>
<keyword evidence="4" id="KW-0175">Coiled coil</keyword>
<dbReference type="GeneID" id="85225476"/>
<evidence type="ECO:0000256" key="1">
    <source>
        <dbReference type="ARBA" id="ARBA00010835"/>
    </source>
</evidence>
<feature type="domain" description="Prokaryotic-type class I peptide chain release factors" evidence="5">
    <location>
        <begin position="271"/>
        <end position="287"/>
    </location>
</feature>
<dbReference type="FunFam" id="3.30.160.20:FF:000070">
    <property type="entry name" value="Related to MRF1-peptide chain release factor, mitochondrial"/>
    <property type="match status" value="1"/>
</dbReference>
<dbReference type="Pfam" id="PF00472">
    <property type="entry name" value="RF-1"/>
    <property type="match status" value="1"/>
</dbReference>
<gene>
    <name evidence="6" type="primary">MRF1</name>
    <name evidence="6" type="ORF">MJAP1_001827</name>
</gene>
<proteinExistence type="inferred from homology"/>
<dbReference type="Pfam" id="PF03462">
    <property type="entry name" value="PCRF"/>
    <property type="match status" value="1"/>
</dbReference>
<dbReference type="InterPro" id="IPR005139">
    <property type="entry name" value="PCRF"/>
</dbReference>
<keyword evidence="7" id="KW-1185">Reference proteome</keyword>
<dbReference type="PANTHER" id="PTHR43804:SF7">
    <property type="entry name" value="LD18447P"/>
    <property type="match status" value="1"/>
</dbReference>
<dbReference type="Gene3D" id="3.30.160.20">
    <property type="match status" value="1"/>
</dbReference>